<feature type="region of interest" description="Disordered" evidence="1">
    <location>
        <begin position="475"/>
        <end position="494"/>
    </location>
</feature>
<protein>
    <recommendedName>
        <fullName evidence="2">Transcriptional cofactor Bfc domain-containing protein</fullName>
    </recommendedName>
</protein>
<reference evidence="4" key="1">
    <citation type="submission" date="2013-02" db="EMBL/GenBank/DDBJ databases">
        <authorList>
            <person name="Hughes D."/>
        </authorList>
    </citation>
    <scope>NUCLEOTIDE SEQUENCE</scope>
    <source>
        <strain>Durham</strain>
        <strain evidence="4">NC isolate 2 -- Noor lab</strain>
    </source>
</reference>
<accession>T1GHC4</accession>
<dbReference type="AlphaFoldDB" id="T1GHC4"/>
<feature type="compositionally biased region" description="Basic residues" evidence="1">
    <location>
        <begin position="772"/>
        <end position="786"/>
    </location>
</feature>
<feature type="region of interest" description="Disordered" evidence="1">
    <location>
        <begin position="139"/>
        <end position="189"/>
    </location>
</feature>
<proteinExistence type="predicted"/>
<feature type="region of interest" description="Disordered" evidence="1">
    <location>
        <begin position="349"/>
        <end position="376"/>
    </location>
</feature>
<dbReference type="HOGENOM" id="CLU_411196_0_0_1"/>
<dbReference type="InterPro" id="IPR054459">
    <property type="entry name" value="Bfc_dom"/>
</dbReference>
<dbReference type="EnsemblMetazoa" id="MESCA002818-RA">
    <property type="protein sequence ID" value="MESCA002818-PA"/>
    <property type="gene ID" value="MESCA002818"/>
</dbReference>
<name>T1GHC4_MEGSC</name>
<evidence type="ECO:0000256" key="1">
    <source>
        <dbReference type="SAM" id="MobiDB-lite"/>
    </source>
</evidence>
<organism evidence="3 4">
    <name type="scientific">Megaselia scalaris</name>
    <name type="common">Humpbacked fly</name>
    <name type="synonym">Phora scalaris</name>
    <dbReference type="NCBI Taxonomy" id="36166"/>
    <lineage>
        <taxon>Eukaryota</taxon>
        <taxon>Metazoa</taxon>
        <taxon>Ecdysozoa</taxon>
        <taxon>Arthropoda</taxon>
        <taxon>Hexapoda</taxon>
        <taxon>Insecta</taxon>
        <taxon>Pterygota</taxon>
        <taxon>Neoptera</taxon>
        <taxon>Endopterygota</taxon>
        <taxon>Diptera</taxon>
        <taxon>Brachycera</taxon>
        <taxon>Muscomorpha</taxon>
        <taxon>Platypezoidea</taxon>
        <taxon>Phoridae</taxon>
        <taxon>Megaseliini</taxon>
        <taxon>Megaselia</taxon>
    </lineage>
</organism>
<evidence type="ECO:0000313" key="4">
    <source>
        <dbReference type="Proteomes" id="UP000015102"/>
    </source>
</evidence>
<dbReference type="EMBL" id="CAQQ02119809">
    <property type="status" value="NOT_ANNOTATED_CDS"/>
    <property type="molecule type" value="Genomic_DNA"/>
</dbReference>
<evidence type="ECO:0000313" key="3">
    <source>
        <dbReference type="EnsemblMetazoa" id="MESCA002818-PA"/>
    </source>
</evidence>
<dbReference type="Proteomes" id="UP000015102">
    <property type="component" value="Unassembled WGS sequence"/>
</dbReference>
<evidence type="ECO:0000259" key="2">
    <source>
        <dbReference type="Pfam" id="PF22576"/>
    </source>
</evidence>
<dbReference type="EMBL" id="CAQQ02119810">
    <property type="status" value="NOT_ANNOTATED_CDS"/>
    <property type="molecule type" value="Genomic_DNA"/>
</dbReference>
<feature type="compositionally biased region" description="Basic and acidic residues" evidence="1">
    <location>
        <begin position="150"/>
        <end position="164"/>
    </location>
</feature>
<reference evidence="3" key="2">
    <citation type="submission" date="2015-06" db="UniProtKB">
        <authorList>
            <consortium name="EnsemblMetazoa"/>
        </authorList>
    </citation>
    <scope>IDENTIFICATION</scope>
</reference>
<sequence length="786" mass="87264">MALNYLYMFEFVVDDLLITSLNECAPEEYPTFVEMTFRSQCYVCINDQESGGCMEATCRNGKCALFALDAPISENDQLFVHVYKKRIGRKCKFLLGYAVVPVYEMFKKVTRHFHEENPTLVMYLGLNLDEGIEQVIIGGPKNGNGTKNGNGEKKDDAKPDETKKSVKPAEGNSAPAAKQRKEPRPCPIKEYPLPPEYMYKTDCQRIAIEAQAARDRDRLAYEREWRALNGLEQKHVDSDDEATIFLKERPIGDAECHKEPMFVTGCTTEMYPRQEEYCPTAEISKKLLALLHCNGKQTGNIVLVIRLSCMGPCIVSPFIFGKNSLCQPPLCAPDCTPAASMPCDKKKGKAAYPGPPNPPTPIQAPRPSSAMGPGSGAIPGTTTSCCPQEKKKCCKPSDIKPPIYRFFNCDPCSGCPFGERPCDTPNCGKSLEILSYKGFTFFVIFLSSNPCNCKGDNPPPVNPCVCFEKKKKKGKKGKREKGGMDKPISRLKGGMDSVTTNSALHLKACSCDECQEMDKMGRFTGGCNICDCEPEPEPILEPICPEVVETNVIKAATHEEEGNYDEFEANLNGTGIVIRVLKDTHTVTDVLESENENDSGCEISDEICGKKKPPNPCPDDIYKTQISKRIVQARTGGKIENNCNIPLVRGNIKYSENERCLGDYFEIPASSIPPCETKKGDKISKYRRAPPELCANIREPKKGIEVCQKKCVDENSDVFLLRLGKKQNTQGKKKLIELELKTPKEPIICPKQFTTVFTHVDEKTLDAEMGNKGKKGKKGKGKKKKK</sequence>
<feature type="region of interest" description="Disordered" evidence="1">
    <location>
        <begin position="764"/>
        <end position="786"/>
    </location>
</feature>
<feature type="compositionally biased region" description="Pro residues" evidence="1">
    <location>
        <begin position="353"/>
        <end position="364"/>
    </location>
</feature>
<dbReference type="OMA" id="YFACNAD"/>
<dbReference type="Pfam" id="PF22576">
    <property type="entry name" value="Bfc"/>
    <property type="match status" value="1"/>
</dbReference>
<dbReference type="STRING" id="36166.T1GHC4"/>
<keyword evidence="4" id="KW-1185">Reference proteome</keyword>
<feature type="domain" description="Transcriptional cofactor Bfc" evidence="2">
    <location>
        <begin position="264"/>
        <end position="312"/>
    </location>
</feature>